<dbReference type="KEGG" id="mfel:JPM2_4930"/>
<dbReference type="Proteomes" id="UP000464317">
    <property type="component" value="Chromosome"/>
</dbReference>
<feature type="transmembrane region" description="Helical" evidence="1">
    <location>
        <begin position="122"/>
        <end position="141"/>
    </location>
</feature>
<protein>
    <submittedName>
        <fullName evidence="2">Uncharacterized protein</fullName>
    </submittedName>
</protein>
<evidence type="ECO:0000313" key="2">
    <source>
        <dbReference type="EMBL" id="BBU47800.1"/>
    </source>
</evidence>
<reference evidence="2 3" key="1">
    <citation type="submission" date="2020-01" db="EMBL/GenBank/DDBJ databases">
        <title>Complete genome sequence of Mycoplasma felis strain Myco-2.</title>
        <authorList>
            <person name="Kinoshita Y."/>
            <person name="Niwa H."/>
            <person name="Uchida-Fujii E."/>
            <person name="Nukada T."/>
        </authorList>
    </citation>
    <scope>NUCLEOTIDE SEQUENCE [LARGE SCALE GENOMIC DNA]</scope>
    <source>
        <strain evidence="2 3">Myco-2</strain>
    </source>
</reference>
<organism evidence="2 3">
    <name type="scientific">Mycoplasmopsis felis</name>
    <dbReference type="NCBI Taxonomy" id="33923"/>
    <lineage>
        <taxon>Bacteria</taxon>
        <taxon>Bacillati</taxon>
        <taxon>Mycoplasmatota</taxon>
        <taxon>Mycoplasmoidales</taxon>
        <taxon>Metamycoplasmataceae</taxon>
        <taxon>Mycoplasmopsis</taxon>
    </lineage>
</organism>
<dbReference type="AlphaFoldDB" id="A0A809RVX1"/>
<dbReference type="EMBL" id="AP022325">
    <property type="protein sequence ID" value="BBU47800.1"/>
    <property type="molecule type" value="Genomic_DNA"/>
</dbReference>
<proteinExistence type="predicted"/>
<keyword evidence="1" id="KW-1133">Transmembrane helix</keyword>
<evidence type="ECO:0000256" key="1">
    <source>
        <dbReference type="SAM" id="Phobius"/>
    </source>
</evidence>
<keyword evidence="3" id="KW-1185">Reference proteome</keyword>
<keyword evidence="1" id="KW-0472">Membrane</keyword>
<keyword evidence="1" id="KW-0812">Transmembrane</keyword>
<feature type="transmembrane region" description="Helical" evidence="1">
    <location>
        <begin position="31"/>
        <end position="53"/>
    </location>
</feature>
<feature type="transmembrane region" description="Helical" evidence="1">
    <location>
        <begin position="65"/>
        <end position="89"/>
    </location>
</feature>
<sequence length="341" mass="41389">MKQRQLLNKLNIKFIENEPVNNETITINTNLSLLISSWFIYLVSLIFNILFLINLLPQWMNYVYIYTYGLIFGNSIYIFFLMFGIFLVFQLVNKLFINKCYSFGSRLIKLRWWDFERELNKMLIKISIILSIWLYIVFYFIQKRNFFEYDWNNYLYNLFTKGWWNNFIDIKKIETNHLNVFLTTGFIIDFLYNVLSMLTILFPLLISIILIIIIILKITNFKIKYKIKKMNIYDFESLIKNKFNSLKIILTDDLDTYLKFLIHSCNYFKINYLELPFLKLNKLILNKIKDEVILSCINSYINSNNTTNEEHQINLNQEETFNSQENREQRDNIEILDEMFK</sequence>
<name>A0A809RVX1_9BACT</name>
<gene>
    <name evidence="2" type="ORF">JPM2_4930</name>
</gene>
<dbReference type="RefSeq" id="WP_161553232.1">
    <property type="nucleotide sequence ID" value="NZ_AP022325.1"/>
</dbReference>
<evidence type="ECO:0000313" key="3">
    <source>
        <dbReference type="Proteomes" id="UP000464317"/>
    </source>
</evidence>
<feature type="transmembrane region" description="Helical" evidence="1">
    <location>
        <begin position="190"/>
        <end position="216"/>
    </location>
</feature>
<accession>A0A809RVX1</accession>